<name>A0A0B1S6V4_OESDE</name>
<sequence>YLVKHMARVHSKEKEDKKPLECGICGKDFPRLSHLQRHQLIHIKEREWGCPFCERSFVQKPHLTRHIGRCHASEDSNGLEDRINANKWRADDTPVQPSTSSSIVKPPSTPQLCSDLVPSLLCIKCGSTFSTRTDLDRHTTV</sequence>
<feature type="domain" description="C2H2-type" evidence="9">
    <location>
        <begin position="20"/>
        <end position="47"/>
    </location>
</feature>
<dbReference type="EMBL" id="KN607723">
    <property type="protein sequence ID" value="KHJ78970.1"/>
    <property type="molecule type" value="Genomic_DNA"/>
</dbReference>
<dbReference type="Pfam" id="PF00096">
    <property type="entry name" value="zf-C2H2"/>
    <property type="match status" value="2"/>
</dbReference>
<feature type="region of interest" description="Disordered" evidence="8">
    <location>
        <begin position="87"/>
        <end position="107"/>
    </location>
</feature>
<evidence type="ECO:0000313" key="10">
    <source>
        <dbReference type="EMBL" id="KHJ78970.1"/>
    </source>
</evidence>
<dbReference type="PANTHER" id="PTHR24394">
    <property type="entry name" value="ZINC FINGER PROTEIN"/>
    <property type="match status" value="1"/>
</dbReference>
<dbReference type="SMART" id="SM00355">
    <property type="entry name" value="ZnF_C2H2"/>
    <property type="match status" value="3"/>
</dbReference>
<evidence type="ECO:0000256" key="8">
    <source>
        <dbReference type="SAM" id="MobiDB-lite"/>
    </source>
</evidence>
<protein>
    <submittedName>
        <fullName evidence="10">Zinc finger, C2H2 type</fullName>
    </submittedName>
</protein>
<keyword evidence="6" id="KW-0539">Nucleus</keyword>
<evidence type="ECO:0000256" key="1">
    <source>
        <dbReference type="ARBA" id="ARBA00004123"/>
    </source>
</evidence>
<evidence type="ECO:0000259" key="9">
    <source>
        <dbReference type="PROSITE" id="PS50157"/>
    </source>
</evidence>
<dbReference type="GO" id="GO:0005634">
    <property type="term" value="C:nucleus"/>
    <property type="evidence" value="ECO:0007669"/>
    <property type="project" value="UniProtKB-SubCell"/>
</dbReference>
<keyword evidence="2" id="KW-0479">Metal-binding</keyword>
<dbReference type="OrthoDB" id="6020621at2759"/>
<dbReference type="PROSITE" id="PS50157">
    <property type="entry name" value="ZINC_FINGER_C2H2_2"/>
    <property type="match status" value="3"/>
</dbReference>
<evidence type="ECO:0000256" key="4">
    <source>
        <dbReference type="ARBA" id="ARBA00022771"/>
    </source>
</evidence>
<evidence type="ECO:0000256" key="6">
    <source>
        <dbReference type="ARBA" id="ARBA00023242"/>
    </source>
</evidence>
<feature type="domain" description="C2H2-type" evidence="9">
    <location>
        <begin position="120"/>
        <end position="141"/>
    </location>
</feature>
<evidence type="ECO:0000256" key="2">
    <source>
        <dbReference type="ARBA" id="ARBA00022723"/>
    </source>
</evidence>
<dbReference type="Proteomes" id="UP000053660">
    <property type="component" value="Unassembled WGS sequence"/>
</dbReference>
<dbReference type="AlphaFoldDB" id="A0A0B1S6V4"/>
<evidence type="ECO:0000256" key="3">
    <source>
        <dbReference type="ARBA" id="ARBA00022737"/>
    </source>
</evidence>
<feature type="non-terminal residue" evidence="10">
    <location>
        <position position="1"/>
    </location>
</feature>
<feature type="domain" description="C2H2-type" evidence="9">
    <location>
        <begin position="48"/>
        <end position="76"/>
    </location>
</feature>
<dbReference type="PROSITE" id="PS00028">
    <property type="entry name" value="ZINC_FINGER_C2H2_1"/>
    <property type="match status" value="2"/>
</dbReference>
<dbReference type="InterPro" id="IPR036236">
    <property type="entry name" value="Znf_C2H2_sf"/>
</dbReference>
<evidence type="ECO:0000256" key="7">
    <source>
        <dbReference type="PROSITE-ProRule" id="PRU00042"/>
    </source>
</evidence>
<evidence type="ECO:0000256" key="5">
    <source>
        <dbReference type="ARBA" id="ARBA00022833"/>
    </source>
</evidence>
<dbReference type="FunFam" id="3.30.160.60:FF:001498">
    <property type="entry name" value="Zinc finger protein 404"/>
    <property type="match status" value="1"/>
</dbReference>
<gene>
    <name evidence="10" type="ORF">OESDEN_21400</name>
</gene>
<reference evidence="10 11" key="1">
    <citation type="submission" date="2014-03" db="EMBL/GenBank/DDBJ databases">
        <title>Draft genome of the hookworm Oesophagostomum dentatum.</title>
        <authorList>
            <person name="Mitreva M."/>
        </authorList>
    </citation>
    <scope>NUCLEOTIDE SEQUENCE [LARGE SCALE GENOMIC DNA]</scope>
    <source>
        <strain evidence="10 11">OD-Hann</strain>
    </source>
</reference>
<keyword evidence="3" id="KW-0677">Repeat</keyword>
<dbReference type="Gene3D" id="3.30.160.60">
    <property type="entry name" value="Classic Zinc Finger"/>
    <property type="match status" value="2"/>
</dbReference>
<keyword evidence="11" id="KW-1185">Reference proteome</keyword>
<dbReference type="GO" id="GO:0008270">
    <property type="term" value="F:zinc ion binding"/>
    <property type="evidence" value="ECO:0007669"/>
    <property type="project" value="UniProtKB-KW"/>
</dbReference>
<dbReference type="InterPro" id="IPR013087">
    <property type="entry name" value="Znf_C2H2_type"/>
</dbReference>
<dbReference type="PANTHER" id="PTHR24394:SF29">
    <property type="entry name" value="MYONEURIN"/>
    <property type="match status" value="1"/>
</dbReference>
<comment type="subcellular location">
    <subcellularLocation>
        <location evidence="1">Nucleus</location>
    </subcellularLocation>
</comment>
<keyword evidence="5" id="KW-0862">Zinc</keyword>
<keyword evidence="4 7" id="KW-0863">Zinc-finger</keyword>
<evidence type="ECO:0000313" key="11">
    <source>
        <dbReference type="Proteomes" id="UP000053660"/>
    </source>
</evidence>
<organism evidence="10 11">
    <name type="scientific">Oesophagostomum dentatum</name>
    <name type="common">Nodular worm</name>
    <dbReference type="NCBI Taxonomy" id="61180"/>
    <lineage>
        <taxon>Eukaryota</taxon>
        <taxon>Metazoa</taxon>
        <taxon>Ecdysozoa</taxon>
        <taxon>Nematoda</taxon>
        <taxon>Chromadorea</taxon>
        <taxon>Rhabditida</taxon>
        <taxon>Rhabditina</taxon>
        <taxon>Rhabditomorpha</taxon>
        <taxon>Strongyloidea</taxon>
        <taxon>Strongylidae</taxon>
        <taxon>Oesophagostomum</taxon>
    </lineage>
</organism>
<dbReference type="GO" id="GO:0000981">
    <property type="term" value="F:DNA-binding transcription factor activity, RNA polymerase II-specific"/>
    <property type="evidence" value="ECO:0007669"/>
    <property type="project" value="TreeGrafter"/>
</dbReference>
<dbReference type="SUPFAM" id="SSF57667">
    <property type="entry name" value="beta-beta-alpha zinc fingers"/>
    <property type="match status" value="1"/>
</dbReference>
<accession>A0A0B1S6V4</accession>
<proteinExistence type="predicted"/>